<keyword evidence="5" id="KW-1185">Reference proteome</keyword>
<sequence length="164" mass="18720">MLEAGWLYWLLWLAFLLIANLTIMRMLTGVILNQTNEVNARYKDESKRVAMEEELVGVLSQLDEDHTGKVSRTEFRQIFQHPELLERLSKVGVDLQTFLEAMLESWPDTDVAISDIVEKAFAYRGSNPVTFRDLVESRRTQEKLLARQTGHIEGALLRAQAGAS</sequence>
<protein>
    <recommendedName>
        <fullName evidence="3">EF-hand domain-containing protein</fullName>
    </recommendedName>
</protein>
<name>A0ABN9UPN1_9DINO</name>
<evidence type="ECO:0000256" key="2">
    <source>
        <dbReference type="SAM" id="Phobius"/>
    </source>
</evidence>
<evidence type="ECO:0000256" key="1">
    <source>
        <dbReference type="ARBA" id="ARBA00022837"/>
    </source>
</evidence>
<keyword evidence="1" id="KW-0106">Calcium</keyword>
<reference evidence="4" key="1">
    <citation type="submission" date="2023-10" db="EMBL/GenBank/DDBJ databases">
        <authorList>
            <person name="Chen Y."/>
            <person name="Shah S."/>
            <person name="Dougan E. K."/>
            <person name="Thang M."/>
            <person name="Chan C."/>
        </authorList>
    </citation>
    <scope>NUCLEOTIDE SEQUENCE [LARGE SCALE GENOMIC DNA]</scope>
</reference>
<dbReference type="Proteomes" id="UP001189429">
    <property type="component" value="Unassembled WGS sequence"/>
</dbReference>
<organism evidence="4 5">
    <name type="scientific">Prorocentrum cordatum</name>
    <dbReference type="NCBI Taxonomy" id="2364126"/>
    <lineage>
        <taxon>Eukaryota</taxon>
        <taxon>Sar</taxon>
        <taxon>Alveolata</taxon>
        <taxon>Dinophyceae</taxon>
        <taxon>Prorocentrales</taxon>
        <taxon>Prorocentraceae</taxon>
        <taxon>Prorocentrum</taxon>
    </lineage>
</organism>
<dbReference type="InterPro" id="IPR011992">
    <property type="entry name" value="EF-hand-dom_pair"/>
</dbReference>
<evidence type="ECO:0000313" key="4">
    <source>
        <dbReference type="EMBL" id="CAK0861910.1"/>
    </source>
</evidence>
<keyword evidence="2" id="KW-0472">Membrane</keyword>
<gene>
    <name evidence="4" type="ORF">PCOR1329_LOCUS50454</name>
</gene>
<evidence type="ECO:0000313" key="5">
    <source>
        <dbReference type="Proteomes" id="UP001189429"/>
    </source>
</evidence>
<dbReference type="Gene3D" id="1.10.238.10">
    <property type="entry name" value="EF-hand"/>
    <property type="match status" value="1"/>
</dbReference>
<keyword evidence="2" id="KW-0812">Transmembrane</keyword>
<keyword evidence="2" id="KW-1133">Transmembrane helix</keyword>
<dbReference type="PROSITE" id="PS50222">
    <property type="entry name" value="EF_HAND_2"/>
    <property type="match status" value="1"/>
</dbReference>
<comment type="caution">
    <text evidence="4">The sequence shown here is derived from an EMBL/GenBank/DDBJ whole genome shotgun (WGS) entry which is preliminary data.</text>
</comment>
<dbReference type="InterPro" id="IPR002048">
    <property type="entry name" value="EF_hand_dom"/>
</dbReference>
<evidence type="ECO:0000259" key="3">
    <source>
        <dbReference type="PROSITE" id="PS50222"/>
    </source>
</evidence>
<dbReference type="InterPro" id="IPR018247">
    <property type="entry name" value="EF_Hand_1_Ca_BS"/>
</dbReference>
<dbReference type="EMBL" id="CAUYUJ010016106">
    <property type="protein sequence ID" value="CAK0861910.1"/>
    <property type="molecule type" value="Genomic_DNA"/>
</dbReference>
<accession>A0ABN9UPN1</accession>
<feature type="transmembrane region" description="Helical" evidence="2">
    <location>
        <begin position="6"/>
        <end position="24"/>
    </location>
</feature>
<dbReference type="PROSITE" id="PS00018">
    <property type="entry name" value="EF_HAND_1"/>
    <property type="match status" value="1"/>
</dbReference>
<dbReference type="SUPFAM" id="SSF47473">
    <property type="entry name" value="EF-hand"/>
    <property type="match status" value="1"/>
</dbReference>
<feature type="domain" description="EF-hand" evidence="3">
    <location>
        <begin position="50"/>
        <end position="85"/>
    </location>
</feature>
<proteinExistence type="predicted"/>